<name>A0ABT3ZQ97_9BURK</name>
<keyword evidence="2" id="KW-1185">Reference proteome</keyword>
<comment type="caution">
    <text evidence="1">The sequence shown here is derived from an EMBL/GenBank/DDBJ whole genome shotgun (WGS) entry which is preliminary data.</text>
</comment>
<organism evidence="1 2">
    <name type="scientific">Robbsia betulipollinis</name>
    <dbReference type="NCBI Taxonomy" id="2981849"/>
    <lineage>
        <taxon>Bacteria</taxon>
        <taxon>Pseudomonadati</taxon>
        <taxon>Pseudomonadota</taxon>
        <taxon>Betaproteobacteria</taxon>
        <taxon>Burkholderiales</taxon>
        <taxon>Burkholderiaceae</taxon>
        <taxon>Robbsia</taxon>
    </lineage>
</organism>
<dbReference type="RefSeq" id="WP_267848631.1">
    <property type="nucleotide sequence ID" value="NZ_JAPMXC010000006.1"/>
</dbReference>
<protein>
    <recommendedName>
        <fullName evidence="3">Lipoprotein</fullName>
    </recommendedName>
</protein>
<gene>
    <name evidence="1" type="ORF">OVY01_16320</name>
</gene>
<reference evidence="1" key="1">
    <citation type="submission" date="2022-11" db="EMBL/GenBank/DDBJ databases">
        <title>Robbsia betulipollinis sp. nov., isolated from pollen of birch (Betula pendula).</title>
        <authorList>
            <person name="Shi H."/>
            <person name="Ambika Manirajan B."/>
            <person name="Ratering S."/>
            <person name="Geissler-Plaum R."/>
            <person name="Schnell S."/>
        </authorList>
    </citation>
    <scope>NUCLEOTIDE SEQUENCE</scope>
    <source>
        <strain evidence="1">Bb-Pol-6</strain>
    </source>
</reference>
<proteinExistence type="predicted"/>
<dbReference type="Proteomes" id="UP001082899">
    <property type="component" value="Unassembled WGS sequence"/>
</dbReference>
<dbReference type="EMBL" id="JAPMXC010000006">
    <property type="protein sequence ID" value="MCY0388741.1"/>
    <property type="molecule type" value="Genomic_DNA"/>
</dbReference>
<sequence>MTLPTAPRIARRTATLASAAIAPAALPSSHSPGAARDAVPRRLRLSLCIATSVALCLSASGCGSLFNEGAAAGAGVGGTLLASKITRNATVASGIGLGVLAGAQAGAKYVEKGQHQDQQDAIAEVAGPLSVGQVGNWRSHHLVKLEPDEHGRVTVNRVISAIGLDCKELVFSVDRMHKDTPVSNFYVATICRDGEHWKWASAEPATERWGSLQ</sequence>
<accession>A0ABT3ZQ97</accession>
<evidence type="ECO:0000313" key="1">
    <source>
        <dbReference type="EMBL" id="MCY0388741.1"/>
    </source>
</evidence>
<evidence type="ECO:0008006" key="3">
    <source>
        <dbReference type="Google" id="ProtNLM"/>
    </source>
</evidence>
<evidence type="ECO:0000313" key="2">
    <source>
        <dbReference type="Proteomes" id="UP001082899"/>
    </source>
</evidence>